<dbReference type="eggNOG" id="arCOG12979">
    <property type="taxonomic scope" value="Archaea"/>
</dbReference>
<accession>B8D402</accession>
<dbReference type="GeneID" id="32154714"/>
<evidence type="ECO:0000313" key="2">
    <source>
        <dbReference type="Proteomes" id="UP000006903"/>
    </source>
</evidence>
<dbReference type="Proteomes" id="UP000006903">
    <property type="component" value="Chromosome"/>
</dbReference>
<dbReference type="HOGENOM" id="CLU_207576_0_0_2"/>
<organism evidence="1 2">
    <name type="scientific">Desulfurococcus amylolyticus (strain DSM 18924 / JCM 16383 / VKM B-2413 / 1221n)</name>
    <name type="common">Desulfurococcus kamchatkensis</name>
    <dbReference type="NCBI Taxonomy" id="490899"/>
    <lineage>
        <taxon>Archaea</taxon>
        <taxon>Thermoproteota</taxon>
        <taxon>Thermoprotei</taxon>
        <taxon>Desulfurococcales</taxon>
        <taxon>Desulfurococcaceae</taxon>
        <taxon>Desulfurococcus</taxon>
    </lineage>
</organism>
<dbReference type="STRING" id="490899.DKAM_0507"/>
<reference evidence="1 2" key="1">
    <citation type="journal article" date="2009" name="J. Bacteriol.">
        <title>Complete genome sequence of the anaerobic, protein-degrading hyperthermophilic crenarchaeon Desulfurococcus kamchatkensis.</title>
        <authorList>
            <person name="Ravin N.V."/>
            <person name="Mardanov A.V."/>
            <person name="Beletsky A.V."/>
            <person name="Kublanov I.V."/>
            <person name="Kolganova T.V."/>
            <person name="Lebedinsky A.V."/>
            <person name="Chernyh N.A."/>
            <person name="Bonch-Osmolovskaya E.A."/>
            <person name="Skryabin K.G."/>
        </authorList>
    </citation>
    <scope>NUCLEOTIDE SEQUENCE [LARGE SCALE GENOMIC DNA]</scope>
    <source>
        <strain evidence="2">DSM 18924 / JCM 16383 / VKM B-2413 / 1221n</strain>
    </source>
</reference>
<dbReference type="EMBL" id="CP001140">
    <property type="protein sequence ID" value="ACL10833.1"/>
    <property type="molecule type" value="Genomic_DNA"/>
</dbReference>
<name>B8D402_DESA1</name>
<protein>
    <submittedName>
        <fullName evidence="1">Uncharacterized protein</fullName>
    </submittedName>
</protein>
<sequence length="71" mass="8218">MRALRDTRDKGARLIREDHRILKNPEHWFTGDRDRVACMNLFLKSLNSRCRVPANTPKPYASPRGIQGEQG</sequence>
<dbReference type="RefSeq" id="WP_012608175.1">
    <property type="nucleotide sequence ID" value="NC_011766.1"/>
</dbReference>
<evidence type="ECO:0000313" key="1">
    <source>
        <dbReference type="EMBL" id="ACL10833.1"/>
    </source>
</evidence>
<gene>
    <name evidence="1" type="ordered locus">DKAM_0507</name>
</gene>
<dbReference type="KEGG" id="dka:DKAM_0507"/>
<proteinExistence type="predicted"/>
<dbReference type="AlphaFoldDB" id="B8D402"/>